<sequence>MTHVLIVGASLAGLTTAESLRAQGFDGRITLLGAERHSPYSRPVLSKQVLSGEWEAAPIRGRAELTGLGVTFRFGRRATGLDLRRREVVVGHERLAYDELVIATGAVARHPFPASQTLRTIEDAHRLRGRIARADRIAIIGAGVLGSEVASAARAAGCAVTLIARGEGVSVGTLGLRLSARVAGLLRENGVELRTRARVVGVDASGVHLADGATVDASVVVSAVGCTPAVGWLRGSGLEIADGVVCDANGRAADGIHAVGDVAAWTDPADGRPRRVEHQQTAILQAQAVARAVATGAACPPIEPFFWTTLFGTRILVHGTVHPDAELQVIAGDDDGDRFVLAARREGRVEALVGWNMAREFRMARADLLRAEGSLV</sequence>
<keyword evidence="3" id="KW-0274">FAD</keyword>
<dbReference type="RefSeq" id="WP_194412718.1">
    <property type="nucleotide sequence ID" value="NZ_BAABKZ010000001.1"/>
</dbReference>
<proteinExistence type="predicted"/>
<dbReference type="Proteomes" id="UP001501407">
    <property type="component" value="Unassembled WGS sequence"/>
</dbReference>
<accession>A0ABP9LXG0</accession>
<protein>
    <submittedName>
        <fullName evidence="6">FAD-dependent oxidoreductase</fullName>
    </submittedName>
</protein>
<dbReference type="Gene3D" id="3.50.50.60">
    <property type="entry name" value="FAD/NAD(P)-binding domain"/>
    <property type="match status" value="2"/>
</dbReference>
<comment type="caution">
    <text evidence="6">The sequence shown here is derived from an EMBL/GenBank/DDBJ whole genome shotgun (WGS) entry which is preliminary data.</text>
</comment>
<organism evidence="6 7">
    <name type="scientific">Microbacterium yannicii</name>
    <dbReference type="NCBI Taxonomy" id="671622"/>
    <lineage>
        <taxon>Bacteria</taxon>
        <taxon>Bacillati</taxon>
        <taxon>Actinomycetota</taxon>
        <taxon>Actinomycetes</taxon>
        <taxon>Micrococcales</taxon>
        <taxon>Microbacteriaceae</taxon>
        <taxon>Microbacterium</taxon>
    </lineage>
</organism>
<dbReference type="Pfam" id="PF07992">
    <property type="entry name" value="Pyr_redox_2"/>
    <property type="match status" value="1"/>
</dbReference>
<comment type="cofactor">
    <cofactor evidence="1">
        <name>FAD</name>
        <dbReference type="ChEBI" id="CHEBI:57692"/>
    </cofactor>
</comment>
<name>A0ABP9LXG0_9MICO</name>
<evidence type="ECO:0000313" key="6">
    <source>
        <dbReference type="EMBL" id="GAA5087487.1"/>
    </source>
</evidence>
<dbReference type="InterPro" id="IPR023753">
    <property type="entry name" value="FAD/NAD-binding_dom"/>
</dbReference>
<gene>
    <name evidence="6" type="ORF">GCM10025760_08700</name>
</gene>
<evidence type="ECO:0000259" key="5">
    <source>
        <dbReference type="Pfam" id="PF07992"/>
    </source>
</evidence>
<evidence type="ECO:0000256" key="4">
    <source>
        <dbReference type="ARBA" id="ARBA00023002"/>
    </source>
</evidence>
<evidence type="ECO:0000256" key="1">
    <source>
        <dbReference type="ARBA" id="ARBA00001974"/>
    </source>
</evidence>
<dbReference type="InterPro" id="IPR050446">
    <property type="entry name" value="FAD-oxidoreductase/Apoptosis"/>
</dbReference>
<keyword evidence="2" id="KW-0285">Flavoprotein</keyword>
<keyword evidence="7" id="KW-1185">Reference proteome</keyword>
<reference evidence="7" key="1">
    <citation type="journal article" date="2019" name="Int. J. Syst. Evol. Microbiol.">
        <title>The Global Catalogue of Microorganisms (GCM) 10K type strain sequencing project: providing services to taxonomists for standard genome sequencing and annotation.</title>
        <authorList>
            <consortium name="The Broad Institute Genomics Platform"/>
            <consortium name="The Broad Institute Genome Sequencing Center for Infectious Disease"/>
            <person name="Wu L."/>
            <person name="Ma J."/>
        </authorList>
    </citation>
    <scope>NUCLEOTIDE SEQUENCE [LARGE SCALE GENOMIC DNA]</scope>
    <source>
        <strain evidence="7">JCM 18959</strain>
    </source>
</reference>
<evidence type="ECO:0000256" key="3">
    <source>
        <dbReference type="ARBA" id="ARBA00022827"/>
    </source>
</evidence>
<dbReference type="Gene3D" id="3.30.390.30">
    <property type="match status" value="1"/>
</dbReference>
<dbReference type="PANTHER" id="PTHR43557">
    <property type="entry name" value="APOPTOSIS-INDUCING FACTOR 1"/>
    <property type="match status" value="1"/>
</dbReference>
<dbReference type="PRINTS" id="PR00368">
    <property type="entry name" value="FADPNR"/>
</dbReference>
<dbReference type="InterPro" id="IPR036188">
    <property type="entry name" value="FAD/NAD-bd_sf"/>
</dbReference>
<dbReference type="SUPFAM" id="SSF55424">
    <property type="entry name" value="FAD/NAD-linked reductases, dimerisation (C-terminal) domain"/>
    <property type="match status" value="1"/>
</dbReference>
<feature type="domain" description="FAD/NAD(P)-binding" evidence="5">
    <location>
        <begin position="3"/>
        <end position="285"/>
    </location>
</feature>
<keyword evidence="4" id="KW-0560">Oxidoreductase</keyword>
<dbReference type="PANTHER" id="PTHR43557:SF2">
    <property type="entry name" value="RIESKE DOMAIN-CONTAINING PROTEIN-RELATED"/>
    <property type="match status" value="1"/>
</dbReference>
<evidence type="ECO:0000313" key="7">
    <source>
        <dbReference type="Proteomes" id="UP001501407"/>
    </source>
</evidence>
<dbReference type="SUPFAM" id="SSF51905">
    <property type="entry name" value="FAD/NAD(P)-binding domain"/>
    <property type="match status" value="2"/>
</dbReference>
<dbReference type="EMBL" id="BAABKZ010000001">
    <property type="protein sequence ID" value="GAA5087487.1"/>
    <property type="molecule type" value="Genomic_DNA"/>
</dbReference>
<dbReference type="InterPro" id="IPR016156">
    <property type="entry name" value="FAD/NAD-linked_Rdtase_dimer_sf"/>
</dbReference>
<evidence type="ECO:0000256" key="2">
    <source>
        <dbReference type="ARBA" id="ARBA00022630"/>
    </source>
</evidence>